<dbReference type="RefSeq" id="WP_425286500.1">
    <property type="nucleotide sequence ID" value="NZ_BAABNP010000003.1"/>
</dbReference>
<feature type="domain" description="DUF3846" evidence="1">
    <location>
        <begin position="11"/>
        <end position="105"/>
    </location>
</feature>
<name>A0ABP9U1M4_9MICO</name>
<evidence type="ECO:0000259" key="1">
    <source>
        <dbReference type="Pfam" id="PF12957"/>
    </source>
</evidence>
<dbReference type="InterPro" id="IPR024559">
    <property type="entry name" value="DUF3846"/>
</dbReference>
<comment type="caution">
    <text evidence="2">The sequence shown here is derived from an EMBL/GenBank/DDBJ whole genome shotgun (WGS) entry which is preliminary data.</text>
</comment>
<dbReference type="Pfam" id="PF12957">
    <property type="entry name" value="DUF3846"/>
    <property type="match status" value="1"/>
</dbReference>
<protein>
    <recommendedName>
        <fullName evidence="1">DUF3846 domain-containing protein</fullName>
    </recommendedName>
</protein>
<organism evidence="2 3">
    <name type="scientific">Brevibacterium ammoniilyticum</name>
    <dbReference type="NCBI Taxonomy" id="1046555"/>
    <lineage>
        <taxon>Bacteria</taxon>
        <taxon>Bacillati</taxon>
        <taxon>Actinomycetota</taxon>
        <taxon>Actinomycetes</taxon>
        <taxon>Micrococcales</taxon>
        <taxon>Brevibacteriaceae</taxon>
        <taxon>Brevibacterium</taxon>
    </lineage>
</organism>
<dbReference type="Proteomes" id="UP001498935">
    <property type="component" value="Unassembled WGS sequence"/>
</dbReference>
<reference evidence="2 3" key="1">
    <citation type="submission" date="2024-02" db="EMBL/GenBank/DDBJ databases">
        <title>Characterization of antibiotic resistant novel bacterial strains and their environmental applications.</title>
        <authorList>
            <person name="Manzoor S."/>
            <person name="Abbas S."/>
            <person name="Arshad M."/>
            <person name="Li W.J."/>
            <person name="Ahmed I."/>
        </authorList>
    </citation>
    <scope>NUCLEOTIDE SEQUENCE [LARGE SCALE GENOMIC DNA]</scope>
    <source>
        <strain evidence="2 3">KACC 15558</strain>
    </source>
</reference>
<evidence type="ECO:0000313" key="3">
    <source>
        <dbReference type="Proteomes" id="UP001498935"/>
    </source>
</evidence>
<evidence type="ECO:0000313" key="2">
    <source>
        <dbReference type="EMBL" id="GAA5340074.1"/>
    </source>
</evidence>
<keyword evidence="3" id="KW-1185">Reference proteome</keyword>
<gene>
    <name evidence="2" type="ORF">KACC15558_11140</name>
</gene>
<accession>A0ABP9U1M4</accession>
<dbReference type="EMBL" id="BAABNP010000003">
    <property type="protein sequence ID" value="GAA5340074.1"/>
    <property type="molecule type" value="Genomic_DNA"/>
</dbReference>
<sequence>MARGLYVPAYDGEPLEMRDFEGDAIGTAVGGLMEAVDIPALGITVYVNEEGLLRRLPFNSRVSFAWWYYVPEARRSMLVGDAVIVGEPDIDGADTDIPESTLEMFINPRQWGILIDPGGMPASGVMPDTMLNHVLLPLVAGRPQKVVSTACYASCFDAMAWALSLGERWPEMDDFAILPMSQVLEHFGVTPSE</sequence>
<proteinExistence type="predicted"/>